<keyword evidence="10" id="KW-1015">Disulfide bond</keyword>
<evidence type="ECO:0000256" key="3">
    <source>
        <dbReference type="ARBA" id="ARBA00022490"/>
    </source>
</evidence>
<dbReference type="PANTHER" id="PTHR10887">
    <property type="entry name" value="DNA2/NAM7 HELICASE FAMILY"/>
    <property type="match status" value="1"/>
</dbReference>
<dbReference type="InterPro" id="IPR047187">
    <property type="entry name" value="SF1_C_Upf1"/>
</dbReference>
<keyword evidence="5" id="KW-0479">Metal-binding</keyword>
<dbReference type="InterPro" id="IPR009003">
    <property type="entry name" value="Peptidase_S1_PA"/>
</dbReference>
<dbReference type="STRING" id="66420.A0A194PWK9"/>
<evidence type="ECO:0000256" key="12">
    <source>
        <dbReference type="ARBA" id="ARBA00024195"/>
    </source>
</evidence>
<sequence length="2226" mass="252325">MSRLFQVALGYLISGEYSFFCGGSLITTQYVLTAVHCVHTIERVEPTMVRVGILNITGSKWNDDTDYEVDIVHVHPEYKRSRKYHDLALLRLVTPIRTSRNAFPACLYTSETEPTISLYITGWGKTDVTKAGTSKVLLKAMLQIVPRESCNAMYTTSRKLPNGILDGQICAGDPNGVMDTCQGDSGGPLQGFTSKDGHLRIVGVTSFGSGCGSVVPGVYTRIYKYLDWIESLIKMDEDEINNARPSTSSDSVPIRVKGQPSYRRQRRLGQGTSIPWNSGQRRNENTTNTFQNDPMRPKLLAPLLHNFPRNKLGQKQDGRSQGFVPNSNNRSIQQHFDRNHGGNPINRQRKMGFKTLEELANADSGDILMKISVKREAFMDFINSPIDRPDVFPLLMMILSKACQTSFDNLRLKFIVEFCECVTTVSPSTALRTCRALIEASSKVCLDGLSERHDFQLPDEYALKLTQLRSSLTIQEKEVEVEQKTKSYQLEVDDGDPPENFRELSVVPSQKDLLEQRPFVRPNIVDGAYRDQEHYLDVQFRLLREDCFGPLREGINQHIKEPMKKKYDHIRVLRNVVFVEPFLSQLQSGYLVRVSSKDMARFRKTNWKNSKRFMFGSLVLFTKDNCKTFIVGTILDRDVKYLSKGKIPIALVDHTTGVNICFSGDRYNLIESDVYFEPYFHVLNALKDPKFPEHLAMSKYIVDVDPTQNLPRYLKPQQVYEIECDYYIDQSFVVEDERTWPTKYQLGLNETQYEAFKLALTHEFAVIQGPPGTGKTFIGVKVAATLIKNLKPEKNCLLLMICYTNHALDQFLEAILPVTQSVARIGGQSRSEVMKNYNLNELRHQFCRQKGGKQYFYDERDKIRRLNKTLKDAQERLYSLHNEVLSYSCVQKYVAEIGVLKQFYGRGNGDPLEQWLFENTDVDAELPAADAYENENFESLDNENKNNRDDFCLDDLDDDNDECNINVVESLTEYVTTSFSLPKAISEMRNMEAQYQKCSNPGDIQQLNEIIRSYISSIHLFKEMSAYRRHKRDDVRLQANPTQMSTQDRWFLYFSWADIVIAKLTESIIPLHEEFAEASKVYEETRMAIDLEILKNKKVIGMTTTGAARLRKLLQALAHPIIIVEEAAEVLEQHIITSLTRHCQHLILIGDHQQLRPSAAHMKLAKHYNIEVSLFERMINNKIHSSRLGVQHRMRPEIASLISPHIYPHLLNHPSVEHFPDVRGMTNNLFFFSHDFKENEVDESSSKCNEKEGDLVLGLANYLVQQDYAPEDVTILSAYSGQMFYLQKQRALYAHLKAIKITVVDNYQGEESKIIILSLVRNNNNNKIGFLGTVNRICVALSRAREGFYLFGNMDLLKTNSELWEKIATTLEDNGSLGSRLRLRCERHPAEILWIADAADFEKFPEGGCLNKCTMNLTCGHPCPLICHGYDRGHVNIKCTMKCERIICESGHVCTLACAESCAPCSVLVTRRLPCAHDMQLRCHLDVTDPSVKCDTIITVVLKNCQHEAKKYCSLDEKFVVCPKPCIYRVEKCGHKCERTCHVDNDPHHEKYVCQKPCAKAKQGCTAGLDGDRGNHQCPKKCHEACDPCVVEVTKKRANCKHAELIACNKSVDDTKCKKKCARSLPCGHFCKKKCFETCGDCTQMVTKVIPECGHKVKVQCKEAATRDVCGERCERTLSCGHACLGRCADRCDVTTCTLTTDRIYKSPCLHNVRLPCNVVRYSVTELTDEVYLRHCDAPCGALLACGHLCGGTCSQCRQGRLHVACSQTCHQTNICGHQCQEPCNQVCPPCSKRCEVRCTHSQCNKLCGELCTPCQEACSRRCPHGTCQQRCGEACSRAACEAPCPRALSCGHPCRGLCGEPCPGICKLCRPDNFPTGFIGEEYDDDAKFIQLQDCQHVMEVQELHSLMTADRDTIAIRTCPFCRTPIINTNRYKDLVNRTFALEINPVKERVYGTTEQIKIKQNELENAVKEFKAKIKAISTDIPIWKKSLSKLSAKCNQKKKRSLLSLEMAFIFLEILDMISDVYDKSLAIVMDESKVDLRIHIETICQYLNTNTQKISEQQQTDIGKEIKRLNYIIQLNKITGHMVYKRAVAENSALRQYAAAAKQLILGWNVFEEEKALNSLSNLQKKVELSGIVSKEERDLIVKAIGLKAGHWYKCPNGHFYCIGECGGAMEVGQCVECGARIGGSSHRLLGTNSHAPEMDGSSYAAWSEQYNNMANFFID</sequence>
<comment type="function">
    <text evidence="13">Fibrinolytic activity; shows preferential cleavage of Arg-Gly bonds in all three fibrinogen chains. Contact with the caterpillars causes severe bleeding, due the anticoagulant effect of the protein.</text>
</comment>
<evidence type="ECO:0000313" key="19">
    <source>
        <dbReference type="EMBL" id="KPI97707.1"/>
    </source>
</evidence>
<evidence type="ECO:0000256" key="7">
    <source>
        <dbReference type="ARBA" id="ARBA00022771"/>
    </source>
</evidence>
<dbReference type="PRINTS" id="PR00722">
    <property type="entry name" value="CHYMOTRYPSIN"/>
</dbReference>
<feature type="coiled-coil region" evidence="15">
    <location>
        <begin position="856"/>
        <end position="883"/>
    </location>
</feature>
<dbReference type="SMART" id="SM00438">
    <property type="entry name" value="ZnF_NFX"/>
    <property type="match status" value="8"/>
</dbReference>
<keyword evidence="4" id="KW-0800">Toxin</keyword>
<dbReference type="Pfam" id="PF00089">
    <property type="entry name" value="Trypsin"/>
    <property type="match status" value="1"/>
</dbReference>
<dbReference type="InterPro" id="IPR001314">
    <property type="entry name" value="Peptidase_S1A"/>
</dbReference>
<dbReference type="SMART" id="SM00020">
    <property type="entry name" value="Tryp_SPc"/>
    <property type="match status" value="1"/>
</dbReference>
<dbReference type="FunFam" id="2.40.10.10:FF:000002">
    <property type="entry name" value="Transmembrane protease serine"/>
    <property type="match status" value="1"/>
</dbReference>
<evidence type="ECO:0000256" key="4">
    <source>
        <dbReference type="ARBA" id="ARBA00022656"/>
    </source>
</evidence>
<dbReference type="PANTHER" id="PTHR10887:SF341">
    <property type="entry name" value="NFX1-TYPE ZINC FINGER-CONTAINING PROTEIN 1"/>
    <property type="match status" value="1"/>
</dbReference>
<dbReference type="Pfam" id="PF13087">
    <property type="entry name" value="AAA_12"/>
    <property type="match status" value="1"/>
</dbReference>
<feature type="domain" description="RZ-type" evidence="18">
    <location>
        <begin position="2139"/>
        <end position="2210"/>
    </location>
</feature>
<dbReference type="GO" id="GO:0005737">
    <property type="term" value="C:cytoplasm"/>
    <property type="evidence" value="ECO:0007669"/>
    <property type="project" value="UniProtKB-SubCell"/>
</dbReference>
<keyword evidence="8" id="KW-0862">Zinc</keyword>
<organism evidence="19 20">
    <name type="scientific">Papilio xuthus</name>
    <name type="common">Asian swallowtail butterfly</name>
    <dbReference type="NCBI Taxonomy" id="66420"/>
    <lineage>
        <taxon>Eukaryota</taxon>
        <taxon>Metazoa</taxon>
        <taxon>Ecdysozoa</taxon>
        <taxon>Arthropoda</taxon>
        <taxon>Hexapoda</taxon>
        <taxon>Insecta</taxon>
        <taxon>Pterygota</taxon>
        <taxon>Neoptera</taxon>
        <taxon>Endopterygota</taxon>
        <taxon>Lepidoptera</taxon>
        <taxon>Glossata</taxon>
        <taxon>Ditrysia</taxon>
        <taxon>Papilionoidea</taxon>
        <taxon>Papilionidae</taxon>
        <taxon>Papilioninae</taxon>
        <taxon>Papilio</taxon>
    </lineage>
</organism>
<dbReference type="SUPFAM" id="SSF50494">
    <property type="entry name" value="Trypsin-like serine proteases"/>
    <property type="match status" value="1"/>
</dbReference>
<dbReference type="InterPro" id="IPR041679">
    <property type="entry name" value="DNA2/NAM7-like_C"/>
</dbReference>
<dbReference type="Gene3D" id="2.40.10.10">
    <property type="entry name" value="Trypsin-like serine proteases"/>
    <property type="match status" value="2"/>
</dbReference>
<evidence type="ECO:0000256" key="15">
    <source>
        <dbReference type="SAM" id="Coils"/>
    </source>
</evidence>
<evidence type="ECO:0000256" key="10">
    <source>
        <dbReference type="ARBA" id="ARBA00023157"/>
    </source>
</evidence>
<dbReference type="Gene3D" id="3.40.50.300">
    <property type="entry name" value="P-loop containing nucleotide triphosphate hydrolases"/>
    <property type="match status" value="3"/>
</dbReference>
<evidence type="ECO:0000259" key="17">
    <source>
        <dbReference type="PROSITE" id="PS50240"/>
    </source>
</evidence>
<dbReference type="Pfam" id="PF20173">
    <property type="entry name" value="ZnF_RZ-type"/>
    <property type="match status" value="1"/>
</dbReference>
<comment type="subcellular location">
    <subcellularLocation>
        <location evidence="2">Cytoplasm</location>
    </subcellularLocation>
    <subcellularLocation>
        <location evidence="1">Secreted</location>
        <location evidence="1">Extracellular space</location>
    </subcellularLocation>
</comment>
<evidence type="ECO:0000256" key="11">
    <source>
        <dbReference type="ARBA" id="ARBA00023240"/>
    </source>
</evidence>
<dbReference type="FunFam" id="3.40.50.300:FF:000742">
    <property type="entry name" value="NFX1-type zinc finger-containing protein 1"/>
    <property type="match status" value="1"/>
</dbReference>
<feature type="region of interest" description="Disordered" evidence="16">
    <location>
        <begin position="310"/>
        <end position="347"/>
    </location>
</feature>
<dbReference type="GO" id="GO:0002376">
    <property type="term" value="P:immune system process"/>
    <property type="evidence" value="ECO:0007669"/>
    <property type="project" value="UniProtKB-KW"/>
</dbReference>
<feature type="coiled-coil region" evidence="15">
    <location>
        <begin position="1957"/>
        <end position="1984"/>
    </location>
</feature>
<keyword evidence="9" id="KW-0391">Immunity</keyword>
<dbReference type="InterPro" id="IPR045055">
    <property type="entry name" value="DNA2/NAM7-like"/>
</dbReference>
<feature type="domain" description="Peptidase S1" evidence="17">
    <location>
        <begin position="1"/>
        <end position="234"/>
    </location>
</feature>
<keyword evidence="7" id="KW-0863">Zinc-finger</keyword>
<dbReference type="FunFam" id="2.40.10.10:FF:000068">
    <property type="entry name" value="transmembrane protease serine 2"/>
    <property type="match status" value="1"/>
</dbReference>
<dbReference type="InterPro" id="IPR057373">
    <property type="entry name" value="ZNFX1"/>
</dbReference>
<evidence type="ECO:0000256" key="5">
    <source>
        <dbReference type="ARBA" id="ARBA00022723"/>
    </source>
</evidence>
<dbReference type="GO" id="GO:0008270">
    <property type="term" value="F:zinc ion binding"/>
    <property type="evidence" value="ECO:0007669"/>
    <property type="project" value="UniProtKB-KW"/>
</dbReference>
<dbReference type="GO" id="GO:0031048">
    <property type="term" value="P:regulatory ncRNA-mediated heterochromatin formation"/>
    <property type="evidence" value="ECO:0007669"/>
    <property type="project" value="TreeGrafter"/>
</dbReference>
<keyword evidence="3" id="KW-0963">Cytoplasm</keyword>
<feature type="compositionally biased region" description="Polar residues" evidence="16">
    <location>
        <begin position="270"/>
        <end position="292"/>
    </location>
</feature>
<evidence type="ECO:0000256" key="6">
    <source>
        <dbReference type="ARBA" id="ARBA00022737"/>
    </source>
</evidence>
<dbReference type="GO" id="GO:0006508">
    <property type="term" value="P:proteolysis"/>
    <property type="evidence" value="ECO:0007669"/>
    <property type="project" value="InterPro"/>
</dbReference>
<evidence type="ECO:0000256" key="14">
    <source>
        <dbReference type="ARBA" id="ARBA00084094"/>
    </source>
</evidence>
<proteinExistence type="inferred from homology"/>
<dbReference type="PROSITE" id="PS00135">
    <property type="entry name" value="TRYPSIN_SER"/>
    <property type="match status" value="1"/>
</dbReference>
<dbReference type="GO" id="GO:0090729">
    <property type="term" value="F:toxin activity"/>
    <property type="evidence" value="ECO:0007669"/>
    <property type="project" value="UniProtKB-KW"/>
</dbReference>
<dbReference type="InterPro" id="IPR041677">
    <property type="entry name" value="DNA2/NAM7_AAA_11"/>
</dbReference>
<gene>
    <name evidence="19" type="ORF">RR46_07454</name>
</gene>
<evidence type="ECO:0000256" key="9">
    <source>
        <dbReference type="ARBA" id="ARBA00022859"/>
    </source>
</evidence>
<evidence type="ECO:0000256" key="1">
    <source>
        <dbReference type="ARBA" id="ARBA00004239"/>
    </source>
</evidence>
<dbReference type="Pfam" id="PF13086">
    <property type="entry name" value="AAA_11"/>
    <property type="match status" value="1"/>
</dbReference>
<dbReference type="PROSITE" id="PS51981">
    <property type="entry name" value="ZF_RZ"/>
    <property type="match status" value="1"/>
</dbReference>
<dbReference type="GO" id="GO:0004386">
    <property type="term" value="F:helicase activity"/>
    <property type="evidence" value="ECO:0007669"/>
    <property type="project" value="InterPro"/>
</dbReference>
<keyword evidence="20" id="KW-1185">Reference proteome</keyword>
<keyword evidence="15" id="KW-0175">Coiled coil</keyword>
<dbReference type="GO" id="GO:0004252">
    <property type="term" value="F:serine-type endopeptidase activity"/>
    <property type="evidence" value="ECO:0007669"/>
    <property type="project" value="InterPro"/>
</dbReference>
<dbReference type="CDD" id="cd00190">
    <property type="entry name" value="Tryp_SPc"/>
    <property type="match status" value="1"/>
</dbReference>
<evidence type="ECO:0000313" key="20">
    <source>
        <dbReference type="Proteomes" id="UP000053268"/>
    </source>
</evidence>
<dbReference type="InterPro" id="IPR043504">
    <property type="entry name" value="Peptidase_S1_PA_chymotrypsin"/>
</dbReference>
<evidence type="ECO:0000256" key="8">
    <source>
        <dbReference type="ARBA" id="ARBA00022833"/>
    </source>
</evidence>
<keyword evidence="11" id="KW-1199">Hemostasis impairing toxin</keyword>
<dbReference type="Proteomes" id="UP000053268">
    <property type="component" value="Unassembled WGS sequence"/>
</dbReference>
<name>A0A194PWK9_PAPXU</name>
<dbReference type="Pfam" id="PF25396">
    <property type="entry name" value="ZNFX1"/>
    <property type="match status" value="1"/>
</dbReference>
<dbReference type="InterPro" id="IPR000967">
    <property type="entry name" value="Znf_NFX1"/>
</dbReference>
<dbReference type="InterPro" id="IPR033116">
    <property type="entry name" value="TRYPSIN_SER"/>
</dbReference>
<keyword evidence="14" id="KW-1205">Fibrinolytic toxin</keyword>
<feature type="compositionally biased region" description="Polar residues" evidence="16">
    <location>
        <begin position="323"/>
        <end position="334"/>
    </location>
</feature>
<dbReference type="InterPro" id="IPR027417">
    <property type="entry name" value="P-loop_NTPase"/>
</dbReference>
<dbReference type="InterPro" id="IPR046439">
    <property type="entry name" value="ZF_RZ_dom"/>
</dbReference>
<dbReference type="PROSITE" id="PS50240">
    <property type="entry name" value="TRYPSIN_DOM"/>
    <property type="match status" value="1"/>
</dbReference>
<keyword evidence="6" id="KW-0677">Repeat</keyword>
<dbReference type="GO" id="GO:0031380">
    <property type="term" value="C:nuclear RNA-directed RNA polymerase complex"/>
    <property type="evidence" value="ECO:0007669"/>
    <property type="project" value="TreeGrafter"/>
</dbReference>
<dbReference type="CDD" id="cd18808">
    <property type="entry name" value="SF1_C_Upf1"/>
    <property type="match status" value="1"/>
</dbReference>
<comment type="similarity">
    <text evidence="12">Belongs to the peptidase S1 family. CLIP subfamily.</text>
</comment>
<evidence type="ECO:0000256" key="13">
    <source>
        <dbReference type="ARBA" id="ARBA00055534"/>
    </source>
</evidence>
<evidence type="ECO:0000256" key="16">
    <source>
        <dbReference type="SAM" id="MobiDB-lite"/>
    </source>
</evidence>
<feature type="region of interest" description="Disordered" evidence="16">
    <location>
        <begin position="241"/>
        <end position="295"/>
    </location>
</feature>
<reference evidence="19 20" key="1">
    <citation type="journal article" date="2015" name="Nat. Commun.">
        <title>Outbred genome sequencing and CRISPR/Cas9 gene editing in butterflies.</title>
        <authorList>
            <person name="Li X."/>
            <person name="Fan D."/>
            <person name="Zhang W."/>
            <person name="Liu G."/>
            <person name="Zhang L."/>
            <person name="Zhao L."/>
            <person name="Fang X."/>
            <person name="Chen L."/>
            <person name="Dong Y."/>
            <person name="Chen Y."/>
            <person name="Ding Y."/>
            <person name="Zhao R."/>
            <person name="Feng M."/>
            <person name="Zhu Y."/>
            <person name="Feng Y."/>
            <person name="Jiang X."/>
            <person name="Zhu D."/>
            <person name="Xiang H."/>
            <person name="Feng X."/>
            <person name="Li S."/>
            <person name="Wang J."/>
            <person name="Zhang G."/>
            <person name="Kronforst M.R."/>
            <person name="Wang W."/>
        </authorList>
    </citation>
    <scope>NUCLEOTIDE SEQUENCE [LARGE SCALE GENOMIC DNA]</scope>
    <source>
        <strain evidence="19">Ya'a_city_454_Px</strain>
        <tissue evidence="19">Whole body</tissue>
    </source>
</reference>
<dbReference type="GO" id="GO:0005576">
    <property type="term" value="C:extracellular region"/>
    <property type="evidence" value="ECO:0007669"/>
    <property type="project" value="UniProtKB-SubCell"/>
</dbReference>
<protein>
    <submittedName>
        <fullName evidence="19">NFX1-type zinc finger-containing protein 1</fullName>
    </submittedName>
</protein>
<dbReference type="InterPro" id="IPR001254">
    <property type="entry name" value="Trypsin_dom"/>
</dbReference>
<dbReference type="SUPFAM" id="SSF52540">
    <property type="entry name" value="P-loop containing nucleoside triphosphate hydrolases"/>
    <property type="match status" value="1"/>
</dbReference>
<evidence type="ECO:0000256" key="2">
    <source>
        <dbReference type="ARBA" id="ARBA00004496"/>
    </source>
</evidence>
<evidence type="ECO:0000259" key="18">
    <source>
        <dbReference type="PROSITE" id="PS51981"/>
    </source>
</evidence>
<accession>A0A194PWK9</accession>
<dbReference type="EMBL" id="KQ459589">
    <property type="protein sequence ID" value="KPI97707.1"/>
    <property type="molecule type" value="Genomic_DNA"/>
</dbReference>